<name>A0A9P0AFJ8_BEMTA</name>
<gene>
    <name evidence="2" type="ORF">BEMITA_LOCUS10345</name>
</gene>
<reference evidence="2" key="1">
    <citation type="submission" date="2021-12" db="EMBL/GenBank/DDBJ databases">
        <authorList>
            <person name="King R."/>
        </authorList>
    </citation>
    <scope>NUCLEOTIDE SEQUENCE</scope>
</reference>
<organism evidence="2 3">
    <name type="scientific">Bemisia tabaci</name>
    <name type="common">Sweetpotato whitefly</name>
    <name type="synonym">Aleurodes tabaci</name>
    <dbReference type="NCBI Taxonomy" id="7038"/>
    <lineage>
        <taxon>Eukaryota</taxon>
        <taxon>Metazoa</taxon>
        <taxon>Ecdysozoa</taxon>
        <taxon>Arthropoda</taxon>
        <taxon>Hexapoda</taxon>
        <taxon>Insecta</taxon>
        <taxon>Pterygota</taxon>
        <taxon>Neoptera</taxon>
        <taxon>Paraneoptera</taxon>
        <taxon>Hemiptera</taxon>
        <taxon>Sternorrhyncha</taxon>
        <taxon>Aleyrodoidea</taxon>
        <taxon>Aleyrodidae</taxon>
        <taxon>Aleyrodinae</taxon>
        <taxon>Bemisia</taxon>
    </lineage>
</organism>
<keyword evidence="3" id="KW-1185">Reference proteome</keyword>
<evidence type="ECO:0000313" key="2">
    <source>
        <dbReference type="EMBL" id="CAH0391755.1"/>
    </source>
</evidence>
<accession>A0A9P0AFJ8</accession>
<dbReference type="KEGG" id="btab:109041176"/>
<evidence type="ECO:0000313" key="3">
    <source>
        <dbReference type="Proteomes" id="UP001152759"/>
    </source>
</evidence>
<feature type="region of interest" description="Disordered" evidence="1">
    <location>
        <begin position="88"/>
        <end position="150"/>
    </location>
</feature>
<dbReference type="Proteomes" id="UP001152759">
    <property type="component" value="Chromosome 6"/>
</dbReference>
<dbReference type="AlphaFoldDB" id="A0A9P0AFJ8"/>
<proteinExistence type="predicted"/>
<evidence type="ECO:0000256" key="1">
    <source>
        <dbReference type="SAM" id="MobiDB-lite"/>
    </source>
</evidence>
<feature type="compositionally biased region" description="Basic and acidic residues" evidence="1">
    <location>
        <begin position="89"/>
        <end position="102"/>
    </location>
</feature>
<feature type="compositionally biased region" description="Basic residues" evidence="1">
    <location>
        <begin position="126"/>
        <end position="136"/>
    </location>
</feature>
<dbReference type="EMBL" id="OU963867">
    <property type="protein sequence ID" value="CAH0391755.1"/>
    <property type="molecule type" value="Genomic_DNA"/>
</dbReference>
<protein>
    <submittedName>
        <fullName evidence="2">Uncharacterized protein</fullName>
    </submittedName>
</protein>
<sequence>MEDQHTSKEALFAVVLFPGKEGADDATSEVPQTWVISENGQNICLWPMNTKNVSHNIETCTPPSDRFKWKKYKVKKLRENIEGYENAELMEKNARDGKDSHLSEISPSPTKQARRAKAVFSPTLSAKKHLRFSPKRKPQDKSQYDKLYFF</sequence>